<feature type="signal peptide" evidence="2">
    <location>
        <begin position="1"/>
        <end position="19"/>
    </location>
</feature>
<organism evidence="3 4">
    <name type="scientific">candidate division WS6 bacterium GW2011_GWF1_35_23</name>
    <dbReference type="NCBI Taxonomy" id="1619097"/>
    <lineage>
        <taxon>Bacteria</taxon>
        <taxon>Candidatus Dojkabacteria</taxon>
    </lineage>
</organism>
<sequence length="186" mass="20863">MKKLFLVITLLFLPLNLFAQEDMVTTVAQDSQYFNLTLTQVSQSVINKAVKYRLEVTPLKDSAKTQILWEVPVSFSVTEKHPEYVSLSSGQTYVYEATVLPNRAGTYEITATVTSWQFDTNYTNTASQALTLNDSLVSQPVSSDYQMGVILFTVLILLISGLAIWGSVKLTKVIMRRTKKWLTPPA</sequence>
<evidence type="ECO:0000256" key="1">
    <source>
        <dbReference type="SAM" id="Phobius"/>
    </source>
</evidence>
<dbReference type="AlphaFoldDB" id="A0A0G0ES79"/>
<dbReference type="EMBL" id="LBQH01000006">
    <property type="protein sequence ID" value="KKP77985.1"/>
    <property type="molecule type" value="Genomic_DNA"/>
</dbReference>
<keyword evidence="1" id="KW-0472">Membrane</keyword>
<accession>A0A0G0ES79</accession>
<keyword evidence="1" id="KW-0812">Transmembrane</keyword>
<feature type="chain" id="PRO_5002531927" evidence="2">
    <location>
        <begin position="20"/>
        <end position="186"/>
    </location>
</feature>
<protein>
    <submittedName>
        <fullName evidence="3">Uncharacterized protein</fullName>
    </submittedName>
</protein>
<keyword evidence="1" id="KW-1133">Transmembrane helix</keyword>
<gene>
    <name evidence="3" type="ORF">UR73_C0006G0013</name>
</gene>
<keyword evidence="2" id="KW-0732">Signal</keyword>
<comment type="caution">
    <text evidence="3">The sequence shown here is derived from an EMBL/GenBank/DDBJ whole genome shotgun (WGS) entry which is preliminary data.</text>
</comment>
<evidence type="ECO:0000313" key="3">
    <source>
        <dbReference type="EMBL" id="KKP77985.1"/>
    </source>
</evidence>
<name>A0A0G0ES79_9BACT</name>
<evidence type="ECO:0000256" key="2">
    <source>
        <dbReference type="SAM" id="SignalP"/>
    </source>
</evidence>
<proteinExistence type="predicted"/>
<dbReference type="Proteomes" id="UP000034816">
    <property type="component" value="Unassembled WGS sequence"/>
</dbReference>
<evidence type="ECO:0000313" key="4">
    <source>
        <dbReference type="Proteomes" id="UP000034816"/>
    </source>
</evidence>
<reference evidence="3 4" key="1">
    <citation type="journal article" date="2015" name="Nature">
        <title>rRNA introns, odd ribosomes, and small enigmatic genomes across a large radiation of phyla.</title>
        <authorList>
            <person name="Brown C.T."/>
            <person name="Hug L.A."/>
            <person name="Thomas B.C."/>
            <person name="Sharon I."/>
            <person name="Castelle C.J."/>
            <person name="Singh A."/>
            <person name="Wilkins M.J."/>
            <person name="Williams K.H."/>
            <person name="Banfield J.F."/>
        </authorList>
    </citation>
    <scope>NUCLEOTIDE SEQUENCE [LARGE SCALE GENOMIC DNA]</scope>
</reference>
<feature type="transmembrane region" description="Helical" evidence="1">
    <location>
        <begin position="145"/>
        <end position="168"/>
    </location>
</feature>